<evidence type="ECO:0000256" key="2">
    <source>
        <dbReference type="ARBA" id="ARBA00022741"/>
    </source>
</evidence>
<dbReference type="GO" id="GO:0005524">
    <property type="term" value="F:ATP binding"/>
    <property type="evidence" value="ECO:0007669"/>
    <property type="project" value="UniProtKB-KW"/>
</dbReference>
<dbReference type="InterPro" id="IPR013126">
    <property type="entry name" value="Hsp_70_fam"/>
</dbReference>
<dbReference type="GO" id="GO:0140662">
    <property type="term" value="F:ATP-dependent protein folding chaperone"/>
    <property type="evidence" value="ECO:0007669"/>
    <property type="project" value="InterPro"/>
</dbReference>
<dbReference type="PANTHER" id="PTHR19375">
    <property type="entry name" value="HEAT SHOCK PROTEIN 70KDA"/>
    <property type="match status" value="1"/>
</dbReference>
<keyword evidence="3" id="KW-0067">ATP-binding</keyword>
<proteinExistence type="inferred from homology"/>
<keyword evidence="2" id="KW-0547">Nucleotide-binding</keyword>
<evidence type="ECO:0000256" key="3">
    <source>
        <dbReference type="ARBA" id="ARBA00022840"/>
    </source>
</evidence>
<feature type="compositionally biased region" description="Polar residues" evidence="4">
    <location>
        <begin position="13"/>
        <end position="32"/>
    </location>
</feature>
<sequence length="827" mass="92519">PSSLGQVPVAPGGSSTSTVYQVPPTGESSQGTFLIPQLVPQQPFPQTYPPTLGQVPIAPGDYSTDPSSLGQVPVAPGGSSTSTVYQVPPTGESSQSTVQMPQLDPQQQFPQSCSGGQVYAARESSRSSIQMSQLLRDILNQKPFPKKRDPTAVFGLEIGTSRICLGVIKKGRDVKTHYNLDWVNNLDSLVQFEGEYMHIGQNYKCRIFSYKSDDVCGILRLLGLRYDNYVEEVTRFWPFSVINVNGWPEIECEVGTEKKTISPETVLFEIMNQYRIFAENTIKEKDPFFVISVAGSSTYNQKRAVKRAAIRAKLTDAFLVNDTTALILSQWFYNRIKGFFVVVDMGSGSLTISAFIVTETEVRVLSRVGDCHWGGDDLDNSIISYCYEQIRALEKRELTREEIITLRNNCIEARKDLTRDKSSYVLAFGHRINITVMMFEAWNAERFTQLSNLITRCIQEAGLETKDITQVYRHGRSVLISRVDAIILEKLRRRECVKRDAVARGATILAGLKNNIFNTYSKKVTLTVKELAPIVGIAVGNKIIDMVVHRSYLPQARQRSYGLTARDSCKVRLHVYERDTKFAMKDIFIGAILIRFVPSIAEIKSSTLVIFSVTEESFTVAVYDKARRQFKIVVLSEEVEEEMQDDVTALPPLTPLTEVVRMDSPAQTIDLDAEQNQLNRLESSTPLTCMLLEGYNECYCSYCALHPPSGFELYELKFNSSPEQHLLNTTGNVSAYYTPLPDMYDPSTSSNVPGSLEAYSDMQVRPHEYGHMIDPLLPSELTSSELIPNVTGHQEQPEDVSVVNLYDEINVGNEPTEGILQGEGQIT</sequence>
<comment type="similarity">
    <text evidence="1">Belongs to the heat shock protein 70 family.</text>
</comment>
<feature type="non-terminal residue" evidence="5">
    <location>
        <position position="1"/>
    </location>
</feature>
<organism evidence="5">
    <name type="scientific">Homalodisca liturata</name>
    <dbReference type="NCBI Taxonomy" id="320908"/>
    <lineage>
        <taxon>Eukaryota</taxon>
        <taxon>Metazoa</taxon>
        <taxon>Ecdysozoa</taxon>
        <taxon>Arthropoda</taxon>
        <taxon>Hexapoda</taxon>
        <taxon>Insecta</taxon>
        <taxon>Pterygota</taxon>
        <taxon>Neoptera</taxon>
        <taxon>Paraneoptera</taxon>
        <taxon>Hemiptera</taxon>
        <taxon>Auchenorrhyncha</taxon>
        <taxon>Membracoidea</taxon>
        <taxon>Cicadellidae</taxon>
        <taxon>Cicadellinae</taxon>
        <taxon>Proconiini</taxon>
        <taxon>Homalodisca</taxon>
    </lineage>
</organism>
<protein>
    <submittedName>
        <fullName evidence="5">Uncharacterized protein</fullName>
    </submittedName>
</protein>
<evidence type="ECO:0000256" key="4">
    <source>
        <dbReference type="SAM" id="MobiDB-lite"/>
    </source>
</evidence>
<gene>
    <name evidence="5" type="ORF">g.27201</name>
</gene>
<reference evidence="5" key="1">
    <citation type="submission" date="2015-11" db="EMBL/GenBank/DDBJ databases">
        <title>De novo transcriptome assembly of four potential Pierce s Disease insect vectors from Arizona vineyards.</title>
        <authorList>
            <person name="Tassone E.E."/>
        </authorList>
    </citation>
    <scope>NUCLEOTIDE SEQUENCE</scope>
</reference>
<name>A0A1B6H5D0_9HEMI</name>
<dbReference type="Gene3D" id="3.90.640.10">
    <property type="entry name" value="Actin, Chain A, domain 4"/>
    <property type="match status" value="1"/>
</dbReference>
<feature type="non-terminal residue" evidence="5">
    <location>
        <position position="827"/>
    </location>
</feature>
<dbReference type="Gene3D" id="3.30.420.40">
    <property type="match status" value="2"/>
</dbReference>
<feature type="region of interest" description="Disordered" evidence="4">
    <location>
        <begin position="1"/>
        <end position="32"/>
    </location>
</feature>
<evidence type="ECO:0000313" key="5">
    <source>
        <dbReference type="EMBL" id="JAS69892.1"/>
    </source>
</evidence>
<dbReference type="SUPFAM" id="SSF53067">
    <property type="entry name" value="Actin-like ATPase domain"/>
    <property type="match status" value="2"/>
</dbReference>
<feature type="compositionally biased region" description="Polar residues" evidence="4">
    <location>
        <begin position="78"/>
        <end position="115"/>
    </location>
</feature>
<dbReference type="Gene3D" id="3.30.30.30">
    <property type="match status" value="1"/>
</dbReference>
<accession>A0A1B6H5D0</accession>
<dbReference type="EMBL" id="GECU01037814">
    <property type="protein sequence ID" value="JAS69892.1"/>
    <property type="molecule type" value="Transcribed_RNA"/>
</dbReference>
<dbReference type="InterPro" id="IPR043129">
    <property type="entry name" value="ATPase_NBD"/>
</dbReference>
<dbReference type="Pfam" id="PF00012">
    <property type="entry name" value="HSP70"/>
    <property type="match status" value="1"/>
</dbReference>
<dbReference type="AlphaFoldDB" id="A0A1B6H5D0"/>
<evidence type="ECO:0000256" key="1">
    <source>
        <dbReference type="ARBA" id="ARBA00007381"/>
    </source>
</evidence>
<feature type="region of interest" description="Disordered" evidence="4">
    <location>
        <begin position="57"/>
        <end position="116"/>
    </location>
</feature>